<evidence type="ECO:0000313" key="2">
    <source>
        <dbReference type="EMBL" id="GIE02761.1"/>
    </source>
</evidence>
<dbReference type="InterPro" id="IPR052750">
    <property type="entry name" value="GH18_Chitinase"/>
</dbReference>
<dbReference type="Gene3D" id="3.20.20.80">
    <property type="entry name" value="Glycosidases"/>
    <property type="match status" value="1"/>
</dbReference>
<evidence type="ECO:0000313" key="3">
    <source>
        <dbReference type="Proteomes" id="UP000637628"/>
    </source>
</evidence>
<dbReference type="InterPro" id="IPR017853">
    <property type="entry name" value="GH"/>
</dbReference>
<dbReference type="Proteomes" id="UP000637628">
    <property type="component" value="Unassembled WGS sequence"/>
</dbReference>
<organism evidence="2 3">
    <name type="scientific">Paractinoplanes durhamensis</name>
    <dbReference type="NCBI Taxonomy" id="113563"/>
    <lineage>
        <taxon>Bacteria</taxon>
        <taxon>Bacillati</taxon>
        <taxon>Actinomycetota</taxon>
        <taxon>Actinomycetes</taxon>
        <taxon>Micromonosporales</taxon>
        <taxon>Micromonosporaceae</taxon>
        <taxon>Paractinoplanes</taxon>
    </lineage>
</organism>
<dbReference type="EMBL" id="BOML01000033">
    <property type="protein sequence ID" value="GIE02761.1"/>
    <property type="molecule type" value="Genomic_DNA"/>
</dbReference>
<evidence type="ECO:0008006" key="4">
    <source>
        <dbReference type="Google" id="ProtNLM"/>
    </source>
</evidence>
<dbReference type="PROSITE" id="PS51257">
    <property type="entry name" value="PROKAR_LIPOPROTEIN"/>
    <property type="match status" value="1"/>
</dbReference>
<dbReference type="PANTHER" id="PTHR42976:SF1">
    <property type="entry name" value="GH18 DOMAIN-CONTAINING PROTEIN-RELATED"/>
    <property type="match status" value="1"/>
</dbReference>
<comment type="caution">
    <text evidence="2">The sequence shown here is derived from an EMBL/GenBank/DDBJ whole genome shotgun (WGS) entry which is preliminary data.</text>
</comment>
<feature type="chain" id="PRO_5045512863" description="Chitinase" evidence="1">
    <location>
        <begin position="25"/>
        <end position="328"/>
    </location>
</feature>
<feature type="signal peptide" evidence="1">
    <location>
        <begin position="1"/>
        <end position="24"/>
    </location>
</feature>
<evidence type="ECO:0000256" key="1">
    <source>
        <dbReference type="SAM" id="SignalP"/>
    </source>
</evidence>
<dbReference type="SUPFAM" id="SSF51445">
    <property type="entry name" value="(Trans)glycosidases"/>
    <property type="match status" value="1"/>
</dbReference>
<keyword evidence="1" id="KW-0732">Signal</keyword>
<reference evidence="2 3" key="1">
    <citation type="submission" date="2021-01" db="EMBL/GenBank/DDBJ databases">
        <title>Whole genome shotgun sequence of Actinoplanes durhamensis NBRC 14914.</title>
        <authorList>
            <person name="Komaki H."/>
            <person name="Tamura T."/>
        </authorList>
    </citation>
    <scope>NUCLEOTIDE SEQUENCE [LARGE SCALE GENOMIC DNA]</scope>
    <source>
        <strain evidence="2 3">NBRC 14914</strain>
    </source>
</reference>
<accession>A0ABQ3YYW8</accession>
<protein>
    <recommendedName>
        <fullName evidence="4">Chitinase</fullName>
    </recommendedName>
</protein>
<sequence length="328" mass="33032">MRAHLAVAAALVLTIAGCSGDADSGDAGSATTSASAAATSAPIVAPYIDIVSGTADITAIHTATGQADFSAAFVVADSAKTCTPTWGGTKAIDDSTVGAELDKIEAVDGDVIVSTGGETGTYLENVCSATELAAAYEKALDVAGSNYLDVDIEQTVTAATIMTALSTVQKARGTSITLTLPVGGESVGLTDTEIAILQSAKDAGLDVIVNAMIMNFTGTGAWGTALTTATESVKADVAGVWSDLTDAEVYAMLAVTPMIGANGLGGPTTVANATTLLAYAKEKGLGFVRFWSVNRDNGDCTDAKVSSKCSGISQDEYAFTKLFAGYTG</sequence>
<keyword evidence="3" id="KW-1185">Reference proteome</keyword>
<proteinExistence type="predicted"/>
<dbReference type="PANTHER" id="PTHR42976">
    <property type="entry name" value="BIFUNCTIONAL CHITINASE/LYSOZYME-RELATED"/>
    <property type="match status" value="1"/>
</dbReference>
<gene>
    <name evidence="2" type="ORF">Adu01nite_41110</name>
</gene>
<dbReference type="RefSeq" id="WP_203728483.1">
    <property type="nucleotide sequence ID" value="NZ_BAAATX010000013.1"/>
</dbReference>
<name>A0ABQ3YYW8_9ACTN</name>